<name>A0A835PCX3_VANPL</name>
<protein>
    <submittedName>
        <fullName evidence="1">Uncharacterized protein</fullName>
    </submittedName>
</protein>
<organism evidence="1 2">
    <name type="scientific">Vanilla planifolia</name>
    <name type="common">Vanilla</name>
    <dbReference type="NCBI Taxonomy" id="51239"/>
    <lineage>
        <taxon>Eukaryota</taxon>
        <taxon>Viridiplantae</taxon>
        <taxon>Streptophyta</taxon>
        <taxon>Embryophyta</taxon>
        <taxon>Tracheophyta</taxon>
        <taxon>Spermatophyta</taxon>
        <taxon>Magnoliopsida</taxon>
        <taxon>Liliopsida</taxon>
        <taxon>Asparagales</taxon>
        <taxon>Orchidaceae</taxon>
        <taxon>Vanilloideae</taxon>
        <taxon>Vanilleae</taxon>
        <taxon>Vanilla</taxon>
    </lineage>
</organism>
<comment type="caution">
    <text evidence="1">The sequence shown here is derived from an EMBL/GenBank/DDBJ whole genome shotgun (WGS) entry which is preliminary data.</text>
</comment>
<evidence type="ECO:0000313" key="2">
    <source>
        <dbReference type="Proteomes" id="UP000639772"/>
    </source>
</evidence>
<reference evidence="1 2" key="1">
    <citation type="journal article" date="2020" name="Nat. Food">
        <title>A phased Vanilla planifolia genome enables genetic improvement of flavour and production.</title>
        <authorList>
            <person name="Hasing T."/>
            <person name="Tang H."/>
            <person name="Brym M."/>
            <person name="Khazi F."/>
            <person name="Huang T."/>
            <person name="Chambers A.H."/>
        </authorList>
    </citation>
    <scope>NUCLEOTIDE SEQUENCE [LARGE SCALE GENOMIC DNA]</scope>
    <source>
        <tissue evidence="1">Leaf</tissue>
    </source>
</reference>
<gene>
    <name evidence="1" type="ORF">HPP92_026929</name>
</gene>
<dbReference type="EMBL" id="JADCNM010000139">
    <property type="protein sequence ID" value="KAG0450105.1"/>
    <property type="molecule type" value="Genomic_DNA"/>
</dbReference>
<dbReference type="AlphaFoldDB" id="A0A835PCX3"/>
<sequence>MTEAFEMPQLNMITNCFRNAAAQPKEHASPNNLKNKRINKWKHRIESKLR</sequence>
<dbReference type="OrthoDB" id="1689146at2759"/>
<evidence type="ECO:0000313" key="1">
    <source>
        <dbReference type="EMBL" id="KAG0450105.1"/>
    </source>
</evidence>
<dbReference type="Proteomes" id="UP000639772">
    <property type="component" value="Unassembled WGS sequence"/>
</dbReference>
<proteinExistence type="predicted"/>
<accession>A0A835PCX3</accession>